<dbReference type="GeneID" id="106744383"/>
<dbReference type="Pfam" id="PF01812">
    <property type="entry name" value="5-FTHF_cyc-lig"/>
    <property type="match status" value="1"/>
</dbReference>
<protein>
    <recommendedName>
        <fullName evidence="1">Methenyltetrahydrofolate synthase domain-containing protein</fullName>
    </recommendedName>
</protein>
<dbReference type="OrthoDB" id="433414at2759"/>
<evidence type="ECO:0000256" key="2">
    <source>
        <dbReference type="ARBA" id="ARBA00022884"/>
    </source>
</evidence>
<gene>
    <name evidence="5" type="primary">LOC106744383</name>
</gene>
<organism evidence="4 5">
    <name type="scientific">Dinoponera quadriceps</name>
    <name type="common">South American ant</name>
    <dbReference type="NCBI Taxonomy" id="609295"/>
    <lineage>
        <taxon>Eukaryota</taxon>
        <taxon>Metazoa</taxon>
        <taxon>Ecdysozoa</taxon>
        <taxon>Arthropoda</taxon>
        <taxon>Hexapoda</taxon>
        <taxon>Insecta</taxon>
        <taxon>Pterygota</taxon>
        <taxon>Neoptera</taxon>
        <taxon>Endopterygota</taxon>
        <taxon>Hymenoptera</taxon>
        <taxon>Apocrita</taxon>
        <taxon>Aculeata</taxon>
        <taxon>Formicoidea</taxon>
        <taxon>Formicidae</taxon>
        <taxon>Ponerinae</taxon>
        <taxon>Ponerini</taxon>
        <taxon>Dinoponera</taxon>
    </lineage>
</organism>
<feature type="compositionally biased region" description="Basic residues" evidence="3">
    <location>
        <begin position="310"/>
        <end position="319"/>
    </location>
</feature>
<dbReference type="KEGG" id="dqu:106744383"/>
<sequence length="467" mass="52898">MTEKLPEEVTKMSFRRKIWDYMSKNELVNFPISIHKRIPNFKGAAEAAQRLAELDEFKKAKTIKINPDKPQEPVRFLSLEANKEIIVPIPRLRSGLFLHVTPVAGAIKEQLKTLASRHGLEQAGKPLGLNSHIKVDLIVLGSVCVSQDGYRLGKGEGFADLEFAVMMRMGAITENTTVITTVHDCQIVDHLPPQLFKEYDVPVDIIVTPTQTIFVEPRKKKPSGILWRMLSERRLKTMQVLQQLKEMDEKEGRDVVLKEVDSDVETRQYIKNRLKYPRNKKRPGAKKDASGTKNFTTEDGTNDKTDNKPRFTRRRSYKKAKVEEESNFPGAETKTEGNAKGASRLARKNPRTRTKAHIDFSLKLSNISSGVRVRELKNALLERGVKPSEITWQGYRGICYLHFTKLRSETGSLLDQPLQMDSIVANLQQLRIGESGANDDDEEVEGFIRVEPAKPISRIEVTDVTAV</sequence>
<evidence type="ECO:0000256" key="1">
    <source>
        <dbReference type="ARBA" id="ARBA00015518"/>
    </source>
</evidence>
<dbReference type="AlphaFoldDB" id="A0A6P3X846"/>
<dbReference type="GO" id="GO:0005737">
    <property type="term" value="C:cytoplasm"/>
    <property type="evidence" value="ECO:0007669"/>
    <property type="project" value="TreeGrafter"/>
</dbReference>
<feature type="compositionally biased region" description="Basic residues" evidence="3">
    <location>
        <begin position="271"/>
        <end position="284"/>
    </location>
</feature>
<evidence type="ECO:0000313" key="5">
    <source>
        <dbReference type="RefSeq" id="XP_014474581.1"/>
    </source>
</evidence>
<proteinExistence type="predicted"/>
<evidence type="ECO:0000256" key="3">
    <source>
        <dbReference type="SAM" id="MobiDB-lite"/>
    </source>
</evidence>
<dbReference type="InterPro" id="IPR024185">
    <property type="entry name" value="FTHF_cligase-like_sf"/>
</dbReference>
<dbReference type="InterPro" id="IPR037171">
    <property type="entry name" value="NagB/RpiA_transferase-like"/>
</dbReference>
<keyword evidence="4" id="KW-1185">Reference proteome</keyword>
<accession>A0A6P3X846</accession>
<dbReference type="SUPFAM" id="SSF100950">
    <property type="entry name" value="NagB/RpiA/CoA transferase-like"/>
    <property type="match status" value="1"/>
</dbReference>
<dbReference type="Gene3D" id="3.40.50.10420">
    <property type="entry name" value="NagB/RpiA/CoA transferase-like"/>
    <property type="match status" value="1"/>
</dbReference>
<dbReference type="FunFam" id="3.40.50.10420:FF:000001">
    <property type="entry name" value="Methenyltetrahydrofolate synthase domain-containing protein"/>
    <property type="match status" value="1"/>
</dbReference>
<dbReference type="GO" id="GO:0003723">
    <property type="term" value="F:RNA binding"/>
    <property type="evidence" value="ECO:0007669"/>
    <property type="project" value="UniProtKB-KW"/>
</dbReference>
<feature type="region of interest" description="Disordered" evidence="3">
    <location>
        <begin position="271"/>
        <end position="353"/>
    </location>
</feature>
<evidence type="ECO:0000313" key="4">
    <source>
        <dbReference type="Proteomes" id="UP000515204"/>
    </source>
</evidence>
<dbReference type="CTD" id="40559"/>
<keyword evidence="2" id="KW-0694">RNA-binding</keyword>
<dbReference type="Proteomes" id="UP000515204">
    <property type="component" value="Unplaced"/>
</dbReference>
<dbReference type="PANTHER" id="PTHR13017">
    <property type="entry name" value="5-FORMYLTETRAHYDROFOLATE CYCLO-LIGASE-RELATED"/>
    <property type="match status" value="1"/>
</dbReference>
<dbReference type="RefSeq" id="XP_014474581.1">
    <property type="nucleotide sequence ID" value="XM_014619095.1"/>
</dbReference>
<dbReference type="InterPro" id="IPR002698">
    <property type="entry name" value="FTHF_cligase"/>
</dbReference>
<reference evidence="5" key="1">
    <citation type="submission" date="2025-08" db="UniProtKB">
        <authorList>
            <consortium name="RefSeq"/>
        </authorList>
    </citation>
    <scope>IDENTIFICATION</scope>
</reference>
<name>A0A6P3X846_DINQU</name>
<dbReference type="PANTHER" id="PTHR13017:SF0">
    <property type="entry name" value="METHENYLTETRAHYDROFOLATE SYNTHASE DOMAIN-CONTAINING PROTEIN"/>
    <property type="match status" value="1"/>
</dbReference>